<evidence type="ECO:0000313" key="2">
    <source>
        <dbReference type="Proteomes" id="UP000555836"/>
    </source>
</evidence>
<name>A0A7Y0S9P1_VIBPH</name>
<accession>A0A7Y0S9P1</accession>
<evidence type="ECO:0000313" key="1">
    <source>
        <dbReference type="EMBL" id="NMU28974.1"/>
    </source>
</evidence>
<dbReference type="AlphaFoldDB" id="A0A7Y0S9P1"/>
<sequence length="82" mass="9587">MQLISDHINTDLQRDVSPEFDLGELNANLNTYIESKVVEFREHTKSVEAAIDEITNLLEPIFKEKFSRISNYKHNKQFKCDS</sequence>
<reference evidence="1 2" key="1">
    <citation type="submission" date="2020-04" db="EMBL/GenBank/DDBJ databases">
        <title>Whole-genome sequencing of Vibrio spp. from China reveals different genetic environments of blaCTX-M-14 among diverse lineages.</title>
        <authorList>
            <person name="Zheng Z."/>
            <person name="Ye L."/>
            <person name="Chen S."/>
        </authorList>
    </citation>
    <scope>NUCLEOTIDE SEQUENCE [LARGE SCALE GENOMIC DNA]</scope>
    <source>
        <strain evidence="1 2">Vb0574</strain>
    </source>
</reference>
<gene>
    <name evidence="1" type="ORF">HKB21_25520</name>
</gene>
<organism evidence="1 2">
    <name type="scientific">Vibrio parahaemolyticus</name>
    <dbReference type="NCBI Taxonomy" id="670"/>
    <lineage>
        <taxon>Bacteria</taxon>
        <taxon>Pseudomonadati</taxon>
        <taxon>Pseudomonadota</taxon>
        <taxon>Gammaproteobacteria</taxon>
        <taxon>Vibrionales</taxon>
        <taxon>Vibrionaceae</taxon>
        <taxon>Vibrio</taxon>
    </lineage>
</organism>
<protein>
    <submittedName>
        <fullName evidence="1">Uncharacterized protein</fullName>
    </submittedName>
</protein>
<proteinExistence type="predicted"/>
<comment type="caution">
    <text evidence="1">The sequence shown here is derived from an EMBL/GenBank/DDBJ whole genome shotgun (WGS) entry which is preliminary data.</text>
</comment>
<dbReference type="EMBL" id="JABCLD010002060">
    <property type="protein sequence ID" value="NMU28974.1"/>
    <property type="molecule type" value="Genomic_DNA"/>
</dbReference>
<dbReference type="Proteomes" id="UP000555836">
    <property type="component" value="Unassembled WGS sequence"/>
</dbReference>